<name>A0AAN7JKN5_9MYRT</name>
<dbReference type="PANTHER" id="PTHR32021">
    <property type="entry name" value="CASP-LIKE PROTEIN 5B3"/>
    <property type="match status" value="1"/>
</dbReference>
<feature type="transmembrane region" description="Helical" evidence="8">
    <location>
        <begin position="130"/>
        <end position="152"/>
    </location>
</feature>
<organism evidence="10 11">
    <name type="scientific">Trapa incisa</name>
    <dbReference type="NCBI Taxonomy" id="236973"/>
    <lineage>
        <taxon>Eukaryota</taxon>
        <taxon>Viridiplantae</taxon>
        <taxon>Streptophyta</taxon>
        <taxon>Embryophyta</taxon>
        <taxon>Tracheophyta</taxon>
        <taxon>Spermatophyta</taxon>
        <taxon>Magnoliopsida</taxon>
        <taxon>eudicotyledons</taxon>
        <taxon>Gunneridae</taxon>
        <taxon>Pentapetalae</taxon>
        <taxon>rosids</taxon>
        <taxon>malvids</taxon>
        <taxon>Myrtales</taxon>
        <taxon>Lythraceae</taxon>
        <taxon>Trapa</taxon>
    </lineage>
</organism>
<evidence type="ECO:0000256" key="6">
    <source>
        <dbReference type="ARBA" id="ARBA00022989"/>
    </source>
</evidence>
<evidence type="ECO:0000313" key="10">
    <source>
        <dbReference type="EMBL" id="KAK4748239.1"/>
    </source>
</evidence>
<dbReference type="InterPro" id="IPR006702">
    <property type="entry name" value="CASP_dom"/>
</dbReference>
<evidence type="ECO:0000256" key="1">
    <source>
        <dbReference type="ARBA" id="ARBA00004651"/>
    </source>
</evidence>
<evidence type="ECO:0000256" key="7">
    <source>
        <dbReference type="ARBA" id="ARBA00023136"/>
    </source>
</evidence>
<keyword evidence="11" id="KW-1185">Reference proteome</keyword>
<comment type="similarity">
    <text evidence="2 8">Belongs to the Casparian strip membrane proteins (CASP) family.</text>
</comment>
<feature type="domain" description="Casparian strip membrane protein" evidence="9">
    <location>
        <begin position="8"/>
        <end position="138"/>
    </location>
</feature>
<evidence type="ECO:0000313" key="11">
    <source>
        <dbReference type="Proteomes" id="UP001345219"/>
    </source>
</evidence>
<keyword evidence="6 8" id="KW-1133">Transmembrane helix</keyword>
<evidence type="ECO:0000256" key="5">
    <source>
        <dbReference type="ARBA" id="ARBA00022692"/>
    </source>
</evidence>
<reference evidence="10 11" key="1">
    <citation type="journal article" date="2023" name="Hortic Res">
        <title>Pangenome of water caltrop reveals structural variations and asymmetric subgenome divergence after allopolyploidization.</title>
        <authorList>
            <person name="Zhang X."/>
            <person name="Chen Y."/>
            <person name="Wang L."/>
            <person name="Yuan Y."/>
            <person name="Fang M."/>
            <person name="Shi L."/>
            <person name="Lu R."/>
            <person name="Comes H.P."/>
            <person name="Ma Y."/>
            <person name="Chen Y."/>
            <person name="Huang G."/>
            <person name="Zhou Y."/>
            <person name="Zheng Z."/>
            <person name="Qiu Y."/>
        </authorList>
    </citation>
    <scope>NUCLEOTIDE SEQUENCE [LARGE SCALE GENOMIC DNA]</scope>
    <source>
        <tissue evidence="10">Roots</tissue>
    </source>
</reference>
<protein>
    <recommendedName>
        <fullName evidence="8">CASP-like protein</fullName>
    </recommendedName>
</protein>
<comment type="caution">
    <text evidence="10">The sequence shown here is derived from an EMBL/GenBank/DDBJ whole genome shotgun (WGS) entry which is preliminary data.</text>
</comment>
<comment type="subcellular location">
    <subcellularLocation>
        <location evidence="1 8">Cell membrane</location>
        <topology evidence="1 8">Multi-pass membrane protein</topology>
    </subcellularLocation>
</comment>
<dbReference type="Proteomes" id="UP001345219">
    <property type="component" value="Chromosome 12"/>
</dbReference>
<evidence type="ECO:0000256" key="2">
    <source>
        <dbReference type="ARBA" id="ARBA00007651"/>
    </source>
</evidence>
<evidence type="ECO:0000256" key="8">
    <source>
        <dbReference type="RuleBase" id="RU361233"/>
    </source>
</evidence>
<dbReference type="InterPro" id="IPR045009">
    <property type="entry name" value="CASPL-5"/>
</dbReference>
<sequence>MKDLIGGPGTVSGLLLRIGQSVFAAASIVAMVTSVGFYRYTAFCFLIASMGLQVLWSFGLACLDIYALRKKRDLQNPVLVSLFVVGDWVTATLSLAASCASAGMVVLFVQDIGYCKRGYIHSCRGLQISVGLGFITWSLIAMSSHVMFWMLASV</sequence>
<feature type="transmembrane region" description="Helical" evidence="8">
    <location>
        <begin position="18"/>
        <end position="38"/>
    </location>
</feature>
<accession>A0AAN7JKN5</accession>
<dbReference type="GO" id="GO:0005886">
    <property type="term" value="C:plasma membrane"/>
    <property type="evidence" value="ECO:0007669"/>
    <property type="project" value="UniProtKB-SubCell"/>
</dbReference>
<dbReference type="PANTHER" id="PTHR32021:SF0">
    <property type="entry name" value="CASP-LIKE PROTEIN 5B2"/>
    <property type="match status" value="1"/>
</dbReference>
<dbReference type="EMBL" id="JAXIOK010000019">
    <property type="protein sequence ID" value="KAK4748239.1"/>
    <property type="molecule type" value="Genomic_DNA"/>
</dbReference>
<comment type="subunit">
    <text evidence="3 8">Homodimer and heterodimers.</text>
</comment>
<keyword evidence="7 8" id="KW-0472">Membrane</keyword>
<gene>
    <name evidence="10" type="ORF">SAY87_014825</name>
</gene>
<keyword evidence="5 8" id="KW-0812">Transmembrane</keyword>
<proteinExistence type="inferred from homology"/>
<feature type="transmembrane region" description="Helical" evidence="8">
    <location>
        <begin position="88"/>
        <end position="109"/>
    </location>
</feature>
<keyword evidence="4 8" id="KW-1003">Cell membrane</keyword>
<dbReference type="AlphaFoldDB" id="A0AAN7JKN5"/>
<evidence type="ECO:0000256" key="3">
    <source>
        <dbReference type="ARBA" id="ARBA00011489"/>
    </source>
</evidence>
<evidence type="ECO:0000256" key="4">
    <source>
        <dbReference type="ARBA" id="ARBA00022475"/>
    </source>
</evidence>
<dbReference type="Pfam" id="PF04535">
    <property type="entry name" value="CASP_dom"/>
    <property type="match status" value="1"/>
</dbReference>
<feature type="transmembrane region" description="Helical" evidence="8">
    <location>
        <begin position="45"/>
        <end position="68"/>
    </location>
</feature>
<evidence type="ECO:0000259" key="9">
    <source>
        <dbReference type="Pfam" id="PF04535"/>
    </source>
</evidence>